<name>A0ACD3ALF5_9AGAR</name>
<dbReference type="Proteomes" id="UP000308600">
    <property type="component" value="Unassembled WGS sequence"/>
</dbReference>
<proteinExistence type="predicted"/>
<reference evidence="1 2" key="1">
    <citation type="journal article" date="2019" name="Nat. Ecol. Evol.">
        <title>Megaphylogeny resolves global patterns of mushroom evolution.</title>
        <authorList>
            <person name="Varga T."/>
            <person name="Krizsan K."/>
            <person name="Foldi C."/>
            <person name="Dima B."/>
            <person name="Sanchez-Garcia M."/>
            <person name="Sanchez-Ramirez S."/>
            <person name="Szollosi G.J."/>
            <person name="Szarkandi J.G."/>
            <person name="Papp V."/>
            <person name="Albert L."/>
            <person name="Andreopoulos W."/>
            <person name="Angelini C."/>
            <person name="Antonin V."/>
            <person name="Barry K.W."/>
            <person name="Bougher N.L."/>
            <person name="Buchanan P."/>
            <person name="Buyck B."/>
            <person name="Bense V."/>
            <person name="Catcheside P."/>
            <person name="Chovatia M."/>
            <person name="Cooper J."/>
            <person name="Damon W."/>
            <person name="Desjardin D."/>
            <person name="Finy P."/>
            <person name="Geml J."/>
            <person name="Haridas S."/>
            <person name="Hughes K."/>
            <person name="Justo A."/>
            <person name="Karasinski D."/>
            <person name="Kautmanova I."/>
            <person name="Kiss B."/>
            <person name="Kocsube S."/>
            <person name="Kotiranta H."/>
            <person name="LaButti K.M."/>
            <person name="Lechner B.E."/>
            <person name="Liimatainen K."/>
            <person name="Lipzen A."/>
            <person name="Lukacs Z."/>
            <person name="Mihaltcheva S."/>
            <person name="Morgado L.N."/>
            <person name="Niskanen T."/>
            <person name="Noordeloos M.E."/>
            <person name="Ohm R.A."/>
            <person name="Ortiz-Santana B."/>
            <person name="Ovrebo C."/>
            <person name="Racz N."/>
            <person name="Riley R."/>
            <person name="Savchenko A."/>
            <person name="Shiryaev A."/>
            <person name="Soop K."/>
            <person name="Spirin V."/>
            <person name="Szebenyi C."/>
            <person name="Tomsovsky M."/>
            <person name="Tulloss R.E."/>
            <person name="Uehling J."/>
            <person name="Grigoriev I.V."/>
            <person name="Vagvolgyi C."/>
            <person name="Papp T."/>
            <person name="Martin F.M."/>
            <person name="Miettinen O."/>
            <person name="Hibbett D.S."/>
            <person name="Nagy L.G."/>
        </authorList>
    </citation>
    <scope>NUCLEOTIDE SEQUENCE [LARGE SCALE GENOMIC DNA]</scope>
    <source>
        <strain evidence="1 2">NL-1719</strain>
    </source>
</reference>
<gene>
    <name evidence="1" type="ORF">BDN72DRAFT_823423</name>
</gene>
<dbReference type="EMBL" id="ML208405">
    <property type="protein sequence ID" value="TFK66432.1"/>
    <property type="molecule type" value="Genomic_DNA"/>
</dbReference>
<keyword evidence="2" id="KW-1185">Reference proteome</keyword>
<accession>A0ACD3ALF5</accession>
<protein>
    <submittedName>
        <fullName evidence="1">Uncharacterized protein</fullName>
    </submittedName>
</protein>
<sequence>MSTIKDKIEAVKAAIVKRPLYCNGVVRLDAKSSKIFYEKEDHTAGVLSVASANATQLEDLNKSCLPATFGLSSKDVYDESYRKARKMDVENFAINFDLHAFGIIDAIRKELLEGPNPEKVIKAELYKLNVYDEGSFFKAHKDTPRSENMFGSLVISFPTPHQGGKLLLRHDGEEWAFDSADILSKYEAPFAAWIAFYSDVEHEVTPVVSGHRVTLTYNLFYGEENEIPRDLGTLQDSSFATQSFILQTAIASLLQDDRVLPKGGYLGFGLRFMYPAFGRKGTSGLQNVLTQLKGSDALLKHVCDTLSLSITLEVVLKSSEEPCLVLVPEALDFSGTEVDSSWEWFLSDKGAKKVYDWESPHTSWRYETIMWITPPTVFPTYDSPYVAYGNEAVLSHVYGDICLVARLGPINRRETAGRPASPGYSM</sequence>
<organism evidence="1 2">
    <name type="scientific">Pluteus cervinus</name>
    <dbReference type="NCBI Taxonomy" id="181527"/>
    <lineage>
        <taxon>Eukaryota</taxon>
        <taxon>Fungi</taxon>
        <taxon>Dikarya</taxon>
        <taxon>Basidiomycota</taxon>
        <taxon>Agaricomycotina</taxon>
        <taxon>Agaricomycetes</taxon>
        <taxon>Agaricomycetidae</taxon>
        <taxon>Agaricales</taxon>
        <taxon>Pluteineae</taxon>
        <taxon>Pluteaceae</taxon>
        <taxon>Pluteus</taxon>
    </lineage>
</organism>
<evidence type="ECO:0000313" key="1">
    <source>
        <dbReference type="EMBL" id="TFK66432.1"/>
    </source>
</evidence>
<evidence type="ECO:0000313" key="2">
    <source>
        <dbReference type="Proteomes" id="UP000308600"/>
    </source>
</evidence>